<name>A0A5N8VYA9_9ACTN</name>
<dbReference type="InterPro" id="IPR011009">
    <property type="entry name" value="Kinase-like_dom_sf"/>
</dbReference>
<proteinExistence type="predicted"/>
<comment type="caution">
    <text evidence="2">The sequence shown here is derived from an EMBL/GenBank/DDBJ whole genome shotgun (WGS) entry which is preliminary data.</text>
</comment>
<organism evidence="2 3">
    <name type="scientific">Streptomyces phyllanthi</name>
    <dbReference type="NCBI Taxonomy" id="1803180"/>
    <lineage>
        <taxon>Bacteria</taxon>
        <taxon>Bacillati</taxon>
        <taxon>Actinomycetota</taxon>
        <taxon>Actinomycetes</taxon>
        <taxon>Kitasatosporales</taxon>
        <taxon>Streptomycetaceae</taxon>
        <taxon>Streptomyces</taxon>
    </lineage>
</organism>
<evidence type="ECO:0000259" key="1">
    <source>
        <dbReference type="Pfam" id="PF01636"/>
    </source>
</evidence>
<accession>A0A5N8VYA9</accession>
<dbReference type="EMBL" id="VJZE01000047">
    <property type="protein sequence ID" value="MPY40237.1"/>
    <property type="molecule type" value="Genomic_DNA"/>
</dbReference>
<feature type="domain" description="Aminoglycoside phosphotransferase" evidence="1">
    <location>
        <begin position="131"/>
        <end position="223"/>
    </location>
</feature>
<gene>
    <name evidence="2" type="ORF">FNH04_10020</name>
</gene>
<dbReference type="Proteomes" id="UP000326979">
    <property type="component" value="Unassembled WGS sequence"/>
</dbReference>
<keyword evidence="2" id="KW-0808">Transferase</keyword>
<evidence type="ECO:0000313" key="3">
    <source>
        <dbReference type="Proteomes" id="UP000326979"/>
    </source>
</evidence>
<sequence length="267" mass="28597">MSMPRRHFQELPAEVLQAVADKTGSVQSARTADGGRNSGIAAFLDTDNGPVFVKGVPAGHPQAPAQQREAAINPHLPRACPRLYWHIEVDGWILLGYETLTGRQADYTPGSPDLPLVATAIAELQDVTAPADIDIKAAEQRWAAYAPPGAAGLFAGDTLLHTDLAPDNILIDQRAHIIDWAWPTRGAAWIDPAVMILRLMEAGGTAEEADAFARSLPSWQAADPAAKAAFAAANAALWRTIAEEDKSAWKQSMAIQAVALSAFLNRR</sequence>
<protein>
    <submittedName>
        <fullName evidence="2">Phosphotransferase</fullName>
    </submittedName>
</protein>
<keyword evidence="3" id="KW-1185">Reference proteome</keyword>
<dbReference type="Gene3D" id="3.90.1200.10">
    <property type="match status" value="1"/>
</dbReference>
<dbReference type="Pfam" id="PF01636">
    <property type="entry name" value="APH"/>
    <property type="match status" value="1"/>
</dbReference>
<dbReference type="GO" id="GO:0016740">
    <property type="term" value="F:transferase activity"/>
    <property type="evidence" value="ECO:0007669"/>
    <property type="project" value="UniProtKB-KW"/>
</dbReference>
<reference evidence="2 3" key="1">
    <citation type="submission" date="2019-07" db="EMBL/GenBank/DDBJ databases">
        <title>New species of Amycolatopsis and Streptomyces.</title>
        <authorList>
            <person name="Duangmal K."/>
            <person name="Teo W.F.A."/>
            <person name="Lipun K."/>
        </authorList>
    </citation>
    <scope>NUCLEOTIDE SEQUENCE [LARGE SCALE GENOMIC DNA]</scope>
    <source>
        <strain evidence="2 3">TISTR 2346</strain>
    </source>
</reference>
<dbReference type="SUPFAM" id="SSF56112">
    <property type="entry name" value="Protein kinase-like (PK-like)"/>
    <property type="match status" value="1"/>
</dbReference>
<dbReference type="InterPro" id="IPR002575">
    <property type="entry name" value="Aminoglycoside_PTrfase"/>
</dbReference>
<dbReference type="AlphaFoldDB" id="A0A5N8VYA9"/>
<evidence type="ECO:0000313" key="2">
    <source>
        <dbReference type="EMBL" id="MPY40237.1"/>
    </source>
</evidence>